<evidence type="ECO:0000259" key="5">
    <source>
        <dbReference type="PROSITE" id="PS51915"/>
    </source>
</evidence>
<feature type="domain" description="ZAD" evidence="5">
    <location>
        <begin position="32"/>
        <end position="102"/>
    </location>
</feature>
<feature type="compositionally biased region" description="Polar residues" evidence="3">
    <location>
        <begin position="258"/>
        <end position="268"/>
    </location>
</feature>
<dbReference type="GO" id="GO:0005634">
    <property type="term" value="C:nucleus"/>
    <property type="evidence" value="ECO:0007669"/>
    <property type="project" value="InterPro"/>
</dbReference>
<evidence type="ECO:0000256" key="2">
    <source>
        <dbReference type="PROSITE-ProRule" id="PRU01263"/>
    </source>
</evidence>
<dbReference type="Gene3D" id="3.30.160.60">
    <property type="entry name" value="Classic Zinc Finger"/>
    <property type="match status" value="1"/>
</dbReference>
<feature type="compositionally biased region" description="Basic and acidic residues" evidence="3">
    <location>
        <begin position="298"/>
        <end position="309"/>
    </location>
</feature>
<dbReference type="Gene3D" id="3.40.1800.20">
    <property type="match status" value="1"/>
</dbReference>
<feature type="region of interest" description="Disordered" evidence="3">
    <location>
        <begin position="221"/>
        <end position="309"/>
    </location>
</feature>
<dbReference type="PROSITE" id="PS50157">
    <property type="entry name" value="ZINC_FINGER_C2H2_2"/>
    <property type="match status" value="2"/>
</dbReference>
<dbReference type="InterPro" id="IPR012934">
    <property type="entry name" value="Znf_AD"/>
</dbReference>
<dbReference type="SMART" id="SM00355">
    <property type="entry name" value="ZnF_C2H2"/>
    <property type="match status" value="2"/>
</dbReference>
<sequence length="366" mass="42630">YYLVAYELVNSYCANNHGFENGRKQKQTKNVEICRLCMSTESLEDVFEVEDLRQWISDYLSILVSSADNMSHVICTICRIRLAEFHQFRMRCEEVQTTLLSMDQAEEVEDEEEEEEVVETPKVAYRPRCGTSIRQPDPIKGVLEVGDQYHCGTCGKVFDERRPIMDHIRIHGPKKYVCMHCGKAYPIRRYLNLHLRCHRIGRQERLEQEFIEKNQQVYQSVKMEPREEIDSTSESQRSERETICEERSSQFKDEEEATGNSTEETNGESAVDRIEIGHVKIEKPSDDDDTETESTASKTDEIEPCADQRDLHFEFHVKNEEATLDRDKDWIKTEMEEAYEDPQDDVNDIISDKDSSSQTNNADSHV</sequence>
<dbReference type="PROSITE" id="PS00028">
    <property type="entry name" value="ZINC_FINGER_C2H2_1"/>
    <property type="match status" value="2"/>
</dbReference>
<dbReference type="SUPFAM" id="SSF57716">
    <property type="entry name" value="Glucocorticoid receptor-like (DNA-binding domain)"/>
    <property type="match status" value="1"/>
</dbReference>
<dbReference type="VEuPathDB" id="VectorBase:AALF007222"/>
<dbReference type="VEuPathDB" id="VectorBase:AALC636_015001"/>
<evidence type="ECO:0000256" key="1">
    <source>
        <dbReference type="PROSITE-ProRule" id="PRU00042"/>
    </source>
</evidence>
<protein>
    <submittedName>
        <fullName evidence="6">Putative transcription factor 8 represses interleukin 2 expression isoform cra b</fullName>
    </submittedName>
</protein>
<feature type="non-terminal residue" evidence="6">
    <location>
        <position position="1"/>
    </location>
</feature>
<evidence type="ECO:0000259" key="4">
    <source>
        <dbReference type="PROSITE" id="PS50157"/>
    </source>
</evidence>
<dbReference type="GO" id="GO:0008270">
    <property type="term" value="F:zinc ion binding"/>
    <property type="evidence" value="ECO:0007669"/>
    <property type="project" value="UniProtKB-UniRule"/>
</dbReference>
<name>A0A023ERX2_AEDAL</name>
<accession>A0A023ERX2</accession>
<feature type="non-terminal residue" evidence="6">
    <location>
        <position position="366"/>
    </location>
</feature>
<dbReference type="VEuPathDB" id="VectorBase:AALFPA_044755"/>
<proteinExistence type="evidence at transcript level"/>
<dbReference type="PROSITE" id="PS51915">
    <property type="entry name" value="ZAD"/>
    <property type="match status" value="1"/>
</dbReference>
<keyword evidence="2" id="KW-0862">Zinc</keyword>
<dbReference type="SUPFAM" id="SSF57667">
    <property type="entry name" value="beta-beta-alpha zinc fingers"/>
    <property type="match status" value="1"/>
</dbReference>
<feature type="compositionally biased region" description="Acidic residues" evidence="3">
    <location>
        <begin position="336"/>
        <end position="347"/>
    </location>
</feature>
<evidence type="ECO:0000256" key="3">
    <source>
        <dbReference type="SAM" id="MobiDB-lite"/>
    </source>
</evidence>
<feature type="binding site" evidence="2">
    <location>
        <position position="37"/>
    </location>
    <ligand>
        <name>Zn(2+)</name>
        <dbReference type="ChEBI" id="CHEBI:29105"/>
    </ligand>
</feature>
<keyword evidence="2" id="KW-0479">Metal-binding</keyword>
<feature type="region of interest" description="Disordered" evidence="3">
    <location>
        <begin position="336"/>
        <end position="366"/>
    </location>
</feature>
<feature type="binding site" evidence="2">
    <location>
        <position position="78"/>
    </location>
    <ligand>
        <name>Zn(2+)</name>
        <dbReference type="ChEBI" id="CHEBI:29105"/>
    </ligand>
</feature>
<feature type="domain" description="C2H2-type" evidence="4">
    <location>
        <begin position="176"/>
        <end position="203"/>
    </location>
</feature>
<feature type="compositionally biased region" description="Basic and acidic residues" evidence="3">
    <location>
        <begin position="236"/>
        <end position="252"/>
    </location>
</feature>
<dbReference type="Pfam" id="PF07776">
    <property type="entry name" value="zf-AD"/>
    <property type="match status" value="1"/>
</dbReference>
<dbReference type="SMART" id="SM00868">
    <property type="entry name" value="zf-AD"/>
    <property type="match status" value="1"/>
</dbReference>
<feature type="binding site" evidence="2">
    <location>
        <position position="75"/>
    </location>
    <ligand>
        <name>Zn(2+)</name>
        <dbReference type="ChEBI" id="CHEBI:29105"/>
    </ligand>
</feature>
<dbReference type="InterPro" id="IPR036236">
    <property type="entry name" value="Znf_C2H2_sf"/>
</dbReference>
<reference evidence="6" key="1">
    <citation type="journal article" date="2014" name="PLoS Negl. Trop. Dis.">
        <title>Identification and characterization of seminal fluid proteins in the Asian tiger mosquito, Aedes albopictus.</title>
        <authorList>
            <person name="Boes K.E."/>
            <person name="Ribeiro J.M."/>
            <person name="Wong A."/>
            <person name="Harrington L.C."/>
            <person name="Wolfner M.F."/>
            <person name="Sirot L.K."/>
        </authorList>
    </citation>
    <scope>NUCLEOTIDE SEQUENCE</scope>
    <source>
        <tissue evidence="6">Reproductive organs</tissue>
    </source>
</reference>
<dbReference type="InterPro" id="IPR013087">
    <property type="entry name" value="Znf_C2H2_type"/>
</dbReference>
<dbReference type="AlphaFoldDB" id="A0A023ERX2"/>
<organism evidence="6">
    <name type="scientific">Aedes albopictus</name>
    <name type="common">Asian tiger mosquito</name>
    <name type="synonym">Stegomyia albopicta</name>
    <dbReference type="NCBI Taxonomy" id="7160"/>
    <lineage>
        <taxon>Eukaryota</taxon>
        <taxon>Metazoa</taxon>
        <taxon>Ecdysozoa</taxon>
        <taxon>Arthropoda</taxon>
        <taxon>Hexapoda</taxon>
        <taxon>Insecta</taxon>
        <taxon>Pterygota</taxon>
        <taxon>Neoptera</taxon>
        <taxon>Endopterygota</taxon>
        <taxon>Diptera</taxon>
        <taxon>Nematocera</taxon>
        <taxon>Culicoidea</taxon>
        <taxon>Culicidae</taxon>
        <taxon>Culicinae</taxon>
        <taxon>Aedini</taxon>
        <taxon>Aedes</taxon>
        <taxon>Stegomyia</taxon>
    </lineage>
</organism>
<keyword evidence="1" id="KW-0863">Zinc-finger</keyword>
<feature type="compositionally biased region" description="Basic and acidic residues" evidence="3">
    <location>
        <begin position="270"/>
        <end position="284"/>
    </location>
</feature>
<evidence type="ECO:0000313" key="6">
    <source>
        <dbReference type="EMBL" id="JAC11456.1"/>
    </source>
</evidence>
<feature type="compositionally biased region" description="Polar residues" evidence="3">
    <location>
        <begin position="356"/>
        <end position="366"/>
    </location>
</feature>
<feature type="domain" description="C2H2-type" evidence="4">
    <location>
        <begin position="149"/>
        <end position="176"/>
    </location>
</feature>
<dbReference type="EMBL" id="GAPW01002142">
    <property type="protein sequence ID" value="JAC11456.1"/>
    <property type="molecule type" value="mRNA"/>
</dbReference>
<feature type="binding site" evidence="2">
    <location>
        <position position="34"/>
    </location>
    <ligand>
        <name>Zn(2+)</name>
        <dbReference type="ChEBI" id="CHEBI:29105"/>
    </ligand>
</feature>